<dbReference type="Pfam" id="PF00583">
    <property type="entry name" value="Acetyltransf_1"/>
    <property type="match status" value="1"/>
</dbReference>
<keyword evidence="1 4" id="KW-0808">Transferase</keyword>
<evidence type="ECO:0000259" key="3">
    <source>
        <dbReference type="PROSITE" id="PS51186"/>
    </source>
</evidence>
<dbReference type="Proteomes" id="UP000443843">
    <property type="component" value="Unassembled WGS sequence"/>
</dbReference>
<dbReference type="Gene3D" id="3.40.630.30">
    <property type="match status" value="1"/>
</dbReference>
<evidence type="ECO:0000313" key="5">
    <source>
        <dbReference type="Proteomes" id="UP000443843"/>
    </source>
</evidence>
<dbReference type="InterPro" id="IPR050769">
    <property type="entry name" value="NAT_camello-type"/>
</dbReference>
<feature type="domain" description="N-acetyltransferase" evidence="3">
    <location>
        <begin position="155"/>
        <end position="311"/>
    </location>
</feature>
<dbReference type="InterPro" id="IPR000835">
    <property type="entry name" value="HTH_MarR-typ"/>
</dbReference>
<protein>
    <submittedName>
        <fullName evidence="4">GNAT family N-acetyltransferase</fullName>
    </submittedName>
</protein>
<dbReference type="GO" id="GO:0008080">
    <property type="term" value="F:N-acetyltransferase activity"/>
    <property type="evidence" value="ECO:0007669"/>
    <property type="project" value="InterPro"/>
</dbReference>
<name>A0A844W1V3_9RHOB</name>
<dbReference type="CDD" id="cd04301">
    <property type="entry name" value="NAT_SF"/>
    <property type="match status" value="1"/>
</dbReference>
<evidence type="ECO:0000313" key="4">
    <source>
        <dbReference type="EMBL" id="MWB77737.1"/>
    </source>
</evidence>
<proteinExistence type="predicted"/>
<dbReference type="RefSeq" id="WP_160382005.1">
    <property type="nucleotide sequence ID" value="NZ_WNXQ01000003.1"/>
</dbReference>
<dbReference type="InterPro" id="IPR016181">
    <property type="entry name" value="Acyl_CoA_acyltransferase"/>
</dbReference>
<sequence length="311" mass="34793">MTESTPLAKTVAATRAFTRFYTGFAGTLSNRLYKSRYALPQVRVIHEIATGPADTPAADMARALKMDAGQLSRILSRLERDGLVRREPTETNAKRLKIELTEEGQAAFAQFDRAAQDEMCRELAPLSDHDRTRLVRAMALIADLLGRKPHPAATVTLREPQPGDLGWVVEREAALYAGEYGWNHEFEVLVLGILADFAATRDPARERGWIAELEGERIGAVFVVRKDDETAKLRLLHVERAARGHGVGRQLVDACIDWSRQAGYSRIELWTNDNLVSARRIYIHAGFTKVSEEPHVSFGHNLVGQVWARDL</sequence>
<dbReference type="InterPro" id="IPR036388">
    <property type="entry name" value="WH-like_DNA-bd_sf"/>
</dbReference>
<feature type="domain" description="HTH marR-type" evidence="2">
    <location>
        <begin position="4"/>
        <end position="143"/>
    </location>
</feature>
<dbReference type="SMART" id="SM00347">
    <property type="entry name" value="HTH_MARR"/>
    <property type="match status" value="1"/>
</dbReference>
<organism evidence="4 5">
    <name type="scientific">Pseudooceanicola pacificus</name>
    <dbReference type="NCBI Taxonomy" id="2676438"/>
    <lineage>
        <taxon>Bacteria</taxon>
        <taxon>Pseudomonadati</taxon>
        <taxon>Pseudomonadota</taxon>
        <taxon>Alphaproteobacteria</taxon>
        <taxon>Rhodobacterales</taxon>
        <taxon>Paracoccaceae</taxon>
        <taxon>Pseudooceanicola</taxon>
    </lineage>
</organism>
<dbReference type="Gene3D" id="1.10.10.10">
    <property type="entry name" value="Winged helix-like DNA-binding domain superfamily/Winged helix DNA-binding domain"/>
    <property type="match status" value="1"/>
</dbReference>
<dbReference type="AlphaFoldDB" id="A0A844W1V3"/>
<dbReference type="EMBL" id="WNXQ01000003">
    <property type="protein sequence ID" value="MWB77737.1"/>
    <property type="molecule type" value="Genomic_DNA"/>
</dbReference>
<dbReference type="PRINTS" id="PR00598">
    <property type="entry name" value="HTHMARR"/>
</dbReference>
<dbReference type="Pfam" id="PF12802">
    <property type="entry name" value="MarR_2"/>
    <property type="match status" value="1"/>
</dbReference>
<dbReference type="SUPFAM" id="SSF55729">
    <property type="entry name" value="Acyl-CoA N-acyltransferases (Nat)"/>
    <property type="match status" value="1"/>
</dbReference>
<dbReference type="PANTHER" id="PTHR13947">
    <property type="entry name" value="GNAT FAMILY N-ACETYLTRANSFERASE"/>
    <property type="match status" value="1"/>
</dbReference>
<keyword evidence="5" id="KW-1185">Reference proteome</keyword>
<comment type="caution">
    <text evidence="4">The sequence shown here is derived from an EMBL/GenBank/DDBJ whole genome shotgun (WGS) entry which is preliminary data.</text>
</comment>
<dbReference type="GO" id="GO:0003700">
    <property type="term" value="F:DNA-binding transcription factor activity"/>
    <property type="evidence" value="ECO:0007669"/>
    <property type="project" value="InterPro"/>
</dbReference>
<dbReference type="SUPFAM" id="SSF46785">
    <property type="entry name" value="Winged helix' DNA-binding domain"/>
    <property type="match status" value="1"/>
</dbReference>
<dbReference type="PROSITE" id="PS50995">
    <property type="entry name" value="HTH_MARR_2"/>
    <property type="match status" value="1"/>
</dbReference>
<dbReference type="InterPro" id="IPR036390">
    <property type="entry name" value="WH_DNA-bd_sf"/>
</dbReference>
<evidence type="ECO:0000259" key="2">
    <source>
        <dbReference type="PROSITE" id="PS50995"/>
    </source>
</evidence>
<accession>A0A844W1V3</accession>
<dbReference type="InterPro" id="IPR000182">
    <property type="entry name" value="GNAT_dom"/>
</dbReference>
<gene>
    <name evidence="4" type="ORF">GLS40_06845</name>
</gene>
<evidence type="ECO:0000256" key="1">
    <source>
        <dbReference type="ARBA" id="ARBA00022679"/>
    </source>
</evidence>
<reference evidence="4 5" key="1">
    <citation type="submission" date="2019-11" db="EMBL/GenBank/DDBJ databases">
        <title>Pseudooceanicola pacifica sp. nov., isolated from deep-sea sediment of the Pacific Ocean.</title>
        <authorList>
            <person name="Lyu L."/>
        </authorList>
    </citation>
    <scope>NUCLEOTIDE SEQUENCE [LARGE SCALE GENOMIC DNA]</scope>
    <source>
        <strain evidence="4 5">216_PA32_1</strain>
    </source>
</reference>
<dbReference type="PANTHER" id="PTHR13947:SF37">
    <property type="entry name" value="LD18367P"/>
    <property type="match status" value="1"/>
</dbReference>
<dbReference type="PROSITE" id="PS51186">
    <property type="entry name" value="GNAT"/>
    <property type="match status" value="1"/>
</dbReference>